<name>A0A2R6A642_9ARCH</name>
<organism evidence="2 3">
    <name type="scientific">Candidatus Marsarchaeota G1 archaeon OSP_D</name>
    <dbReference type="NCBI Taxonomy" id="1978155"/>
    <lineage>
        <taxon>Archaea</taxon>
        <taxon>Candidatus Marsarchaeota</taxon>
        <taxon>Candidatus Marsarchaeota group 1</taxon>
    </lineage>
</organism>
<dbReference type="AlphaFoldDB" id="A0A2R6A642"/>
<evidence type="ECO:0000313" key="2">
    <source>
        <dbReference type="EMBL" id="PSN81860.1"/>
    </source>
</evidence>
<gene>
    <name evidence="2" type="ORF">B9Q01_09740</name>
</gene>
<dbReference type="Proteomes" id="UP000240880">
    <property type="component" value="Unassembled WGS sequence"/>
</dbReference>
<comment type="caution">
    <text evidence="2">The sequence shown here is derived from an EMBL/GenBank/DDBJ whole genome shotgun (WGS) entry which is preliminary data.</text>
</comment>
<dbReference type="Pfam" id="PF13737">
    <property type="entry name" value="DDE_Tnp_1_5"/>
    <property type="match status" value="1"/>
</dbReference>
<sequence length="101" mass="11780">MTDWPEYKKKLVNETVDVFFSKSLLIDQEKQLKKMNKGKRGKPYMYSDALILIILAVREYFGLPYRQTEGFARMLGGIWGARIPSYTQEAEGTEYTSWSKV</sequence>
<evidence type="ECO:0000259" key="1">
    <source>
        <dbReference type="Pfam" id="PF13737"/>
    </source>
</evidence>
<reference evidence="2 3" key="1">
    <citation type="submission" date="2017-04" db="EMBL/GenBank/DDBJ databases">
        <title>Novel microbial lineages endemic to geothermal iron-oxide mats fill important gaps in the evolutionary history of Archaea.</title>
        <authorList>
            <person name="Jay Z.J."/>
            <person name="Beam J.P."/>
            <person name="Dlakic M."/>
            <person name="Rusch D.B."/>
            <person name="Kozubal M.A."/>
            <person name="Inskeep W.P."/>
        </authorList>
    </citation>
    <scope>NUCLEOTIDE SEQUENCE [LARGE SCALE GENOMIC DNA]</scope>
    <source>
        <strain evidence="2">OSP_D</strain>
    </source>
</reference>
<proteinExistence type="predicted"/>
<accession>A0A2R6A642</accession>
<protein>
    <recommendedName>
        <fullName evidence="1">Transposase DDE domain-containing protein</fullName>
    </recommendedName>
</protein>
<feature type="domain" description="Transposase DDE" evidence="1">
    <location>
        <begin position="18"/>
        <end position="84"/>
    </location>
</feature>
<dbReference type="InterPro" id="IPR025668">
    <property type="entry name" value="Tnp_DDE_dom"/>
</dbReference>
<evidence type="ECO:0000313" key="3">
    <source>
        <dbReference type="Proteomes" id="UP000240880"/>
    </source>
</evidence>
<dbReference type="EMBL" id="NEXC01000130">
    <property type="protein sequence ID" value="PSN81860.1"/>
    <property type="molecule type" value="Genomic_DNA"/>
</dbReference>